<dbReference type="InterPro" id="IPR011333">
    <property type="entry name" value="SKP1/BTB/POZ_sf"/>
</dbReference>
<accession>A0A286U574</accession>
<dbReference type="PROSITE" id="PS50097">
    <property type="entry name" value="BTB"/>
    <property type="match status" value="1"/>
</dbReference>
<name>A0A286U574_9AGAM</name>
<evidence type="ECO:0000313" key="3">
    <source>
        <dbReference type="EMBL" id="PAV14714.1"/>
    </source>
</evidence>
<dbReference type="EMBL" id="NBII01000012">
    <property type="protein sequence ID" value="PAV14714.1"/>
    <property type="molecule type" value="Genomic_DNA"/>
</dbReference>
<dbReference type="STRING" id="2282107.A0A286U574"/>
<dbReference type="InParanoid" id="A0A286U574"/>
<feature type="compositionally biased region" description="Low complexity" evidence="1">
    <location>
        <begin position="548"/>
        <end position="570"/>
    </location>
</feature>
<feature type="region of interest" description="Disordered" evidence="1">
    <location>
        <begin position="488"/>
        <end position="630"/>
    </location>
</feature>
<dbReference type="Gene3D" id="3.30.710.10">
    <property type="entry name" value="Potassium Channel Kv1.1, Chain A"/>
    <property type="match status" value="1"/>
</dbReference>
<evidence type="ECO:0000313" key="4">
    <source>
        <dbReference type="Proteomes" id="UP000217199"/>
    </source>
</evidence>
<protein>
    <recommendedName>
        <fullName evidence="2">BTB domain-containing protein</fullName>
    </recommendedName>
</protein>
<dbReference type="InterPro" id="IPR000210">
    <property type="entry name" value="BTB/POZ_dom"/>
</dbReference>
<gene>
    <name evidence="3" type="ORF">PNOK_0979200</name>
</gene>
<feature type="domain" description="BTB" evidence="2">
    <location>
        <begin position="156"/>
        <end position="246"/>
    </location>
</feature>
<organism evidence="3 4">
    <name type="scientific">Pyrrhoderma noxium</name>
    <dbReference type="NCBI Taxonomy" id="2282107"/>
    <lineage>
        <taxon>Eukaryota</taxon>
        <taxon>Fungi</taxon>
        <taxon>Dikarya</taxon>
        <taxon>Basidiomycota</taxon>
        <taxon>Agaricomycotina</taxon>
        <taxon>Agaricomycetes</taxon>
        <taxon>Hymenochaetales</taxon>
        <taxon>Hymenochaetaceae</taxon>
        <taxon>Pyrrhoderma</taxon>
    </lineage>
</organism>
<keyword evidence="4" id="KW-1185">Reference proteome</keyword>
<dbReference type="Proteomes" id="UP000217199">
    <property type="component" value="Unassembled WGS sequence"/>
</dbReference>
<sequence length="688" mass="76697">MDDSINEIFHSHKAIAYTRAPPSFQACYFSFRSPPIASPLPFGTPPTPYPSMPAISALSLILGVDFYYNASVRSVSPSNFRPTSPAPSVIGSLIRISLNHNTALFSNELEYLYTGKGFDDAFDANEKNGSEGEADEARIAKVRKDIVYMWRSRLYSDITIEIHEDVPTIGNSTTTEEETAPAFYSHRFILATRAPYFYDQLITYGLKNLTPPDEPAKLRLPSPPFTVPALHFTLGFLYTANYLQIQPLYDEIQARVVVEMMHGLFHAFLEFIEYERITGICPDVQNVYLDRGARRALVGLFGSGWVMSEFAELPQKTRDGLLSDVKKRCLPMNVLLILFAAHSGLKKLSSVRDGWGDTVKDMILTSRSFVDCSLCSEADKVFNEKDWVDIMENGGMGIFEDGERVEWVMDSIRKGMNDNNVVKLYQESDKSLLSITSQIRVQVEQTRLDILRMIRRRWVSIRQEGGFDNMETWVTAEISDEINVPAEDLTIPSGANPRGPMTRTGLRPTLSRVEDVTERDSMSTNHSLRTSVLNENHTRTGTPSQIQSSSASVRSVARSVASTKSRASSRLTTATERERKESRPDSKFVPFGGRSISPTVNRAPNVNSTHSAMDVDDEDTPSNSRHVSTATSLTLSSVRRASITKGHRPRISTSNIKDTSDTASVLSVHERNVVTVQRPKSTASVTST</sequence>
<feature type="compositionally biased region" description="Basic and acidic residues" evidence="1">
    <location>
        <begin position="512"/>
        <end position="521"/>
    </location>
</feature>
<dbReference type="SUPFAM" id="SSF54695">
    <property type="entry name" value="POZ domain"/>
    <property type="match status" value="1"/>
</dbReference>
<reference evidence="3 4" key="1">
    <citation type="journal article" date="2017" name="Mol. Ecol.">
        <title>Comparative and population genomic landscape of Phellinus noxius: A hypervariable fungus causing root rot in trees.</title>
        <authorList>
            <person name="Chung C.L."/>
            <person name="Lee T.J."/>
            <person name="Akiba M."/>
            <person name="Lee H.H."/>
            <person name="Kuo T.H."/>
            <person name="Liu D."/>
            <person name="Ke H.M."/>
            <person name="Yokoi T."/>
            <person name="Roa M.B."/>
            <person name="Lu M.J."/>
            <person name="Chang Y.Y."/>
            <person name="Ann P.J."/>
            <person name="Tsai J.N."/>
            <person name="Chen C.Y."/>
            <person name="Tzean S.S."/>
            <person name="Ota Y."/>
            <person name="Hattori T."/>
            <person name="Sahashi N."/>
            <person name="Liou R.F."/>
            <person name="Kikuchi T."/>
            <person name="Tsai I.J."/>
        </authorList>
    </citation>
    <scope>NUCLEOTIDE SEQUENCE [LARGE SCALE GENOMIC DNA]</scope>
    <source>
        <strain evidence="3 4">FFPRI411160</strain>
    </source>
</reference>
<comment type="caution">
    <text evidence="3">The sequence shown here is derived from an EMBL/GenBank/DDBJ whole genome shotgun (WGS) entry which is preliminary data.</text>
</comment>
<feature type="compositionally biased region" description="Basic and acidic residues" evidence="1">
    <location>
        <begin position="575"/>
        <end position="586"/>
    </location>
</feature>
<dbReference type="AlphaFoldDB" id="A0A286U574"/>
<evidence type="ECO:0000256" key="1">
    <source>
        <dbReference type="SAM" id="MobiDB-lite"/>
    </source>
</evidence>
<proteinExistence type="predicted"/>
<dbReference type="OrthoDB" id="2130750at2759"/>
<feature type="compositionally biased region" description="Polar residues" evidence="1">
    <location>
        <begin position="596"/>
        <end position="611"/>
    </location>
</feature>
<evidence type="ECO:0000259" key="2">
    <source>
        <dbReference type="PROSITE" id="PS50097"/>
    </source>
</evidence>
<feature type="compositionally biased region" description="Polar residues" evidence="1">
    <location>
        <begin position="522"/>
        <end position="547"/>
    </location>
</feature>